<protein>
    <submittedName>
        <fullName evidence="1">Uncharacterized protein</fullName>
    </submittedName>
</protein>
<proteinExistence type="predicted"/>
<dbReference type="EMBL" id="BDQB01000206">
    <property type="protein sequence ID" value="GBH22318.1"/>
    <property type="molecule type" value="Genomic_RNA"/>
</dbReference>
<comment type="caution">
    <text evidence="1">The sequence shown here is derived from an EMBL/GenBank/DDBJ whole genome shotgun (WGS) entry which is preliminary data.</text>
</comment>
<sequence length="281" mass="31686">MPKREAPEMPTGCLSIDEKIEVIDACTILIRNEGAIVAQINIKHGDDGKPSIFMMNVNAPWDNPHKDVSIIYSRIMSDKPAPQPTLSDNFSPCNDMLTIASESEKTDSKRAKSVTFEDMTFESAKKALPQIDTTPSYTDSDTESIQSKTFDQLEDELHDDGALSGMQMTTCGKKYHLNIKNDGGMLIDMKDAYEFRPSLGGPKKTMRRNIYVIRKTPKNEDESYMITMSVKKPKDAIHVRSIPRGVEVWMRGPTRLERPIQLLENSALEEVRNMLVNLLCQ</sequence>
<evidence type="ECO:0000313" key="1">
    <source>
        <dbReference type="EMBL" id="GBH22318.1"/>
    </source>
</evidence>
<reference evidence="1" key="1">
    <citation type="submission" date="2017-04" db="EMBL/GenBank/DDBJ databases">
        <title>Unveiling RNA virosphere associated with marine microorganisms.</title>
        <authorList>
            <person name="Urayama S."/>
            <person name="Takaki Y."/>
            <person name="Nishi S."/>
            <person name="Yoshida Y."/>
            <person name="Deguchi S."/>
            <person name="Takai K."/>
            <person name="Nunoura T."/>
        </authorList>
    </citation>
    <scope>NUCLEOTIDE SEQUENCE</scope>
</reference>
<organism evidence="1">
    <name type="scientific">viral metagenome</name>
    <dbReference type="NCBI Taxonomy" id="1070528"/>
    <lineage>
        <taxon>unclassified sequences</taxon>
        <taxon>metagenomes</taxon>
        <taxon>organismal metagenomes</taxon>
    </lineage>
</organism>
<name>A0A2V0RI63_9ZZZZ</name>
<dbReference type="AlphaFoldDB" id="A0A2V0RI63"/>
<accession>A0A2V0RI63</accession>